<dbReference type="GO" id="GO:0009279">
    <property type="term" value="C:cell outer membrane"/>
    <property type="evidence" value="ECO:0007669"/>
    <property type="project" value="UniProtKB-SubCell"/>
</dbReference>
<accession>A0A1R3SYL3</accession>
<dbReference type="InterPro" id="IPR039426">
    <property type="entry name" value="TonB-dep_rcpt-like"/>
</dbReference>
<dbReference type="InterPro" id="IPR023997">
    <property type="entry name" value="TonB-dep_OMP_SusC/RagA_CS"/>
</dbReference>
<dbReference type="InterPro" id="IPR008969">
    <property type="entry name" value="CarboxyPept-like_regulatory"/>
</dbReference>
<comment type="subcellular location">
    <subcellularLocation>
        <location evidence="1 8">Cell outer membrane</location>
        <topology evidence="1 8">Multi-pass membrane protein</topology>
    </subcellularLocation>
</comment>
<dbReference type="Proteomes" id="UP000187464">
    <property type="component" value="Chromosome I"/>
</dbReference>
<evidence type="ECO:0000259" key="12">
    <source>
        <dbReference type="Pfam" id="PF07715"/>
    </source>
</evidence>
<keyword evidence="7 8" id="KW-0998">Cell outer membrane</keyword>
<protein>
    <submittedName>
        <fullName evidence="13">SusC/RagA family</fullName>
    </submittedName>
</protein>
<evidence type="ECO:0000256" key="4">
    <source>
        <dbReference type="ARBA" id="ARBA00022692"/>
    </source>
</evidence>
<dbReference type="Gene3D" id="2.170.130.10">
    <property type="entry name" value="TonB-dependent receptor, plug domain"/>
    <property type="match status" value="1"/>
</dbReference>
<dbReference type="InterPro" id="IPR000531">
    <property type="entry name" value="Beta-barrel_TonB"/>
</dbReference>
<feature type="signal peptide" evidence="10">
    <location>
        <begin position="1"/>
        <end position="26"/>
    </location>
</feature>
<keyword evidence="10" id="KW-0732">Signal</keyword>
<dbReference type="STRING" id="1642647.PSM36_2484"/>
<dbReference type="Gene3D" id="2.60.40.1120">
    <property type="entry name" value="Carboxypeptidase-like, regulatory domain"/>
    <property type="match status" value="1"/>
</dbReference>
<evidence type="ECO:0000256" key="5">
    <source>
        <dbReference type="ARBA" id="ARBA00023077"/>
    </source>
</evidence>
<keyword evidence="3 8" id="KW-1134">Transmembrane beta strand</keyword>
<evidence type="ECO:0000256" key="6">
    <source>
        <dbReference type="ARBA" id="ARBA00023136"/>
    </source>
</evidence>
<comment type="similarity">
    <text evidence="8 9">Belongs to the TonB-dependent receptor family.</text>
</comment>
<evidence type="ECO:0000256" key="9">
    <source>
        <dbReference type="RuleBase" id="RU003357"/>
    </source>
</evidence>
<gene>
    <name evidence="13" type="ORF">PSM36_2484</name>
</gene>
<dbReference type="RefSeq" id="WP_076931130.1">
    <property type="nucleotide sequence ID" value="NZ_LT605205.1"/>
</dbReference>
<dbReference type="Pfam" id="PF07715">
    <property type="entry name" value="Plug"/>
    <property type="match status" value="1"/>
</dbReference>
<dbReference type="PROSITE" id="PS52016">
    <property type="entry name" value="TONB_DEPENDENT_REC_3"/>
    <property type="match status" value="1"/>
</dbReference>
<dbReference type="AlphaFoldDB" id="A0A1R3SYL3"/>
<evidence type="ECO:0000256" key="8">
    <source>
        <dbReference type="PROSITE-ProRule" id="PRU01360"/>
    </source>
</evidence>
<evidence type="ECO:0000256" key="3">
    <source>
        <dbReference type="ARBA" id="ARBA00022452"/>
    </source>
</evidence>
<dbReference type="FunFam" id="2.60.40.1120:FF:000003">
    <property type="entry name" value="Outer membrane protein Omp121"/>
    <property type="match status" value="1"/>
</dbReference>
<dbReference type="InterPro" id="IPR037066">
    <property type="entry name" value="Plug_dom_sf"/>
</dbReference>
<name>A0A1R3SYL3_9BACT</name>
<feature type="domain" description="TonB-dependent receptor-like beta-barrel" evidence="11">
    <location>
        <begin position="377"/>
        <end position="945"/>
    </location>
</feature>
<organism evidence="13 14">
    <name type="scientific">Proteiniphilum saccharofermentans</name>
    <dbReference type="NCBI Taxonomy" id="1642647"/>
    <lineage>
        <taxon>Bacteria</taxon>
        <taxon>Pseudomonadati</taxon>
        <taxon>Bacteroidota</taxon>
        <taxon>Bacteroidia</taxon>
        <taxon>Bacteroidales</taxon>
        <taxon>Dysgonomonadaceae</taxon>
        <taxon>Proteiniphilum</taxon>
    </lineage>
</organism>
<dbReference type="SUPFAM" id="SSF49464">
    <property type="entry name" value="Carboxypeptidase regulatory domain-like"/>
    <property type="match status" value="1"/>
</dbReference>
<evidence type="ECO:0000313" key="14">
    <source>
        <dbReference type="Proteomes" id="UP000187464"/>
    </source>
</evidence>
<dbReference type="SUPFAM" id="SSF56935">
    <property type="entry name" value="Porins"/>
    <property type="match status" value="1"/>
</dbReference>
<dbReference type="KEGG" id="psac:PSM36_2484"/>
<evidence type="ECO:0000259" key="11">
    <source>
        <dbReference type="Pfam" id="PF00593"/>
    </source>
</evidence>
<keyword evidence="14" id="KW-1185">Reference proteome</keyword>
<feature type="chain" id="PRO_5010341705" evidence="10">
    <location>
        <begin position="27"/>
        <end position="987"/>
    </location>
</feature>
<evidence type="ECO:0000256" key="1">
    <source>
        <dbReference type="ARBA" id="ARBA00004571"/>
    </source>
</evidence>
<keyword evidence="4 8" id="KW-0812">Transmembrane</keyword>
<feature type="domain" description="TonB-dependent receptor plug" evidence="12">
    <location>
        <begin position="120"/>
        <end position="227"/>
    </location>
</feature>
<dbReference type="InterPro" id="IPR036942">
    <property type="entry name" value="Beta-barrel_TonB_sf"/>
</dbReference>
<dbReference type="NCBIfam" id="TIGR04057">
    <property type="entry name" value="SusC_RagA_signa"/>
    <property type="match status" value="1"/>
</dbReference>
<dbReference type="Pfam" id="PF00593">
    <property type="entry name" value="TonB_dep_Rec_b-barrel"/>
    <property type="match status" value="1"/>
</dbReference>
<proteinExistence type="inferred from homology"/>
<evidence type="ECO:0000256" key="7">
    <source>
        <dbReference type="ARBA" id="ARBA00023237"/>
    </source>
</evidence>
<dbReference type="Pfam" id="PF13715">
    <property type="entry name" value="CarbopepD_reg_2"/>
    <property type="match status" value="1"/>
</dbReference>
<dbReference type="InterPro" id="IPR023996">
    <property type="entry name" value="TonB-dep_OMP_SusC/RagA"/>
</dbReference>
<keyword evidence="6 8" id="KW-0472">Membrane</keyword>
<reference evidence="13 14" key="1">
    <citation type="submission" date="2016-08" db="EMBL/GenBank/DDBJ databases">
        <authorList>
            <person name="Seilhamer J.J."/>
        </authorList>
    </citation>
    <scope>NUCLEOTIDE SEQUENCE [LARGE SCALE GENOMIC DNA]</scope>
    <source>
        <strain evidence="13">M3/6</strain>
    </source>
</reference>
<evidence type="ECO:0000256" key="2">
    <source>
        <dbReference type="ARBA" id="ARBA00022448"/>
    </source>
</evidence>
<keyword evidence="2 8" id="KW-0813">Transport</keyword>
<dbReference type="EMBL" id="LT605205">
    <property type="protein sequence ID" value="SCD21286.1"/>
    <property type="molecule type" value="Genomic_DNA"/>
</dbReference>
<dbReference type="InterPro" id="IPR012910">
    <property type="entry name" value="Plug_dom"/>
</dbReference>
<sequence>MKRLNSNLVKGILFTFLWTFSLCMFAQNITVTGTVTDAGGEPLIGVTIQVQGATNGTVTDMDGNFTLNDVAPDGILEISYVGMESQEVAIDGQTNIQITMSEDTELLDEVVVVGYGTMDRREVTSAIKTVSARDFNPGGARNPLDLIQGKVAGLNMTRTQGANPNSGVDIQLRGVTSLTGTRTPLIVIDGVPGGNLDLLQQDDIESFNVLKDGSAAAIYGTRANAGVILITTKKGQAGEPQFNYSTYLQHERVSDKPGILSATDFRDLISQGVIDADQDFGASTDLFDELINKNNLSHYHNFSASGGTQNTNYRASVFYSNLEGIAKENSREQFGGRININQKGLQDLLTMSLNLATNVNKANMLGGASGDFEQAIQRNPTAPLYNEDGSFFETEAFNNYNPLSRLANRISERNQQTTSADLSLQLRLTDEWSVSGFGSYMRNTYNDRYYRSSKDWDNRAGTEFQGMGYASKSNHLAWTKTFEATTDYRKTFNDIHTITAMAGYSYQYETFENFNVNNSGFTTDAFLDWNLGAGSAINDTSLPRPGMGSEKQDNTLVAFFGRVNYSLADKYYLQGILRREGSSRFGANHKWGNFPAVSAGWTISEEGFMDGVDFVDELKFRVGYGVTGNQGIPNYQSLVTLGTGGVYPQNGVYYQTYGAARNPNPDLRWEQKAELNFGVDFAVLERRISGSIDIYNRNTKDLLYNYNAQQPPYVRDLIYTNVGTLRNSGIEFQISAIPLQQNNFNWNIDFTANTQSNRLTKLSSDLYEANWLSFYGLPSPGNLGDAFRLEEGGSVGNFYGKRFAGFTEDGQWLFYKQDGSTGTATEMSDDDLTVIGNGVPKFQASLTNTFTYKNFDLTFMFRGKFGFDILNLKELYFGNKKWLPNNLFKSAVTKHDQLDDDPQYSDYYLEKGDFVKLDNLTLGYNVPLNTSYIRNLRVYVTGKNLFTITGYSGSDPELQDTGFEAGVDARDYYPRTRSWSVGLNIGF</sequence>
<keyword evidence="5 9" id="KW-0798">TonB box</keyword>
<evidence type="ECO:0000256" key="10">
    <source>
        <dbReference type="SAM" id="SignalP"/>
    </source>
</evidence>
<dbReference type="NCBIfam" id="TIGR04056">
    <property type="entry name" value="OMP_RagA_SusC"/>
    <property type="match status" value="1"/>
</dbReference>
<evidence type="ECO:0000313" key="13">
    <source>
        <dbReference type="EMBL" id="SCD21286.1"/>
    </source>
</evidence>
<dbReference type="Gene3D" id="2.40.170.20">
    <property type="entry name" value="TonB-dependent receptor, beta-barrel domain"/>
    <property type="match status" value="1"/>
</dbReference>